<dbReference type="EnsemblMetazoa" id="XM_021050532.2">
    <property type="protein sequence ID" value="XP_020906191.1"/>
    <property type="gene ID" value="LOC110244328"/>
</dbReference>
<dbReference type="GO" id="GO:0003735">
    <property type="term" value="F:structural constituent of ribosome"/>
    <property type="evidence" value="ECO:0007669"/>
    <property type="project" value="InterPro"/>
</dbReference>
<comment type="subcellular location">
    <subcellularLocation>
        <location evidence="1">Mitochondrion</location>
    </subcellularLocation>
</comment>
<dbReference type="Gene3D" id="3.30.70.600">
    <property type="entry name" value="Ribosomal protein S10 domain"/>
    <property type="match status" value="1"/>
</dbReference>
<dbReference type="AlphaFoldDB" id="A0A913XLV0"/>
<dbReference type="OrthoDB" id="366214at2759"/>
<protein>
    <recommendedName>
        <fullName evidence="6">Small ribosomal subunit protein uS10m</fullName>
    </recommendedName>
    <alternativeName>
        <fullName evidence="7">28S ribosomal protein S10, mitochondrial</fullName>
    </alternativeName>
</protein>
<evidence type="ECO:0000259" key="8">
    <source>
        <dbReference type="SMART" id="SM01403"/>
    </source>
</evidence>
<comment type="similarity">
    <text evidence="2">Belongs to the universal ribosomal protein uS10 family.</text>
</comment>
<evidence type="ECO:0000313" key="10">
    <source>
        <dbReference type="Proteomes" id="UP000887567"/>
    </source>
</evidence>
<sequence length="204" mass="23201">MALRTVGQRFINGLTQCTTQICFQEAKSLRQTVVARHIFGSRTGFRAESFSSQAQTVGNNDLNDSSLYSLVNVKVKGNDEAVLKSYTHFVTRAANILNIDISKRILLPTRKERYTLLKSPHIYKKHRAQYEIRTHARLLQLKNLTSDTSDVFLEYIQRNLPEGVSMSVEHTALEGMPDYLQPPLEALEFLKRQANEGNQLTETS</sequence>
<dbReference type="InterPro" id="IPR040055">
    <property type="entry name" value="Ribosomal_uS10m"/>
</dbReference>
<organism evidence="9 10">
    <name type="scientific">Exaiptasia diaphana</name>
    <name type="common">Tropical sea anemone</name>
    <name type="synonym">Aiptasia pulchella</name>
    <dbReference type="NCBI Taxonomy" id="2652724"/>
    <lineage>
        <taxon>Eukaryota</taxon>
        <taxon>Metazoa</taxon>
        <taxon>Cnidaria</taxon>
        <taxon>Anthozoa</taxon>
        <taxon>Hexacorallia</taxon>
        <taxon>Actiniaria</taxon>
        <taxon>Aiptasiidae</taxon>
        <taxon>Exaiptasia</taxon>
    </lineage>
</organism>
<dbReference type="InterPro" id="IPR001848">
    <property type="entry name" value="Ribosomal_uS10"/>
</dbReference>
<dbReference type="NCBIfam" id="TIGR01049">
    <property type="entry name" value="rpsJ_bact"/>
    <property type="match status" value="1"/>
</dbReference>
<name>A0A913XLV0_EXADI</name>
<keyword evidence="5" id="KW-0687">Ribonucleoprotein</keyword>
<dbReference type="PANTHER" id="PTHR13334:SF4">
    <property type="entry name" value="SMALL RIBOSOMAL SUBUNIT PROTEIN US10M"/>
    <property type="match status" value="1"/>
</dbReference>
<dbReference type="InterPro" id="IPR036838">
    <property type="entry name" value="Ribosomal_uS10_dom_sf"/>
</dbReference>
<keyword evidence="4" id="KW-0496">Mitochondrion</keyword>
<dbReference type="OMA" id="RQANEGN"/>
<feature type="domain" description="Small ribosomal subunit protein uS10" evidence="8">
    <location>
        <begin position="72"/>
        <end position="169"/>
    </location>
</feature>
<dbReference type="SUPFAM" id="SSF54999">
    <property type="entry name" value="Ribosomal protein S10"/>
    <property type="match status" value="1"/>
</dbReference>
<proteinExistence type="inferred from homology"/>
<evidence type="ECO:0000256" key="1">
    <source>
        <dbReference type="ARBA" id="ARBA00004173"/>
    </source>
</evidence>
<evidence type="ECO:0000256" key="7">
    <source>
        <dbReference type="ARBA" id="ARBA00035544"/>
    </source>
</evidence>
<dbReference type="GO" id="GO:0006412">
    <property type="term" value="P:translation"/>
    <property type="evidence" value="ECO:0007669"/>
    <property type="project" value="InterPro"/>
</dbReference>
<keyword evidence="10" id="KW-1185">Reference proteome</keyword>
<dbReference type="RefSeq" id="XP_020906191.1">
    <property type="nucleotide sequence ID" value="XM_021050532.2"/>
</dbReference>
<evidence type="ECO:0000256" key="5">
    <source>
        <dbReference type="ARBA" id="ARBA00023274"/>
    </source>
</evidence>
<dbReference type="KEGG" id="epa:110244328"/>
<dbReference type="GO" id="GO:0005763">
    <property type="term" value="C:mitochondrial small ribosomal subunit"/>
    <property type="evidence" value="ECO:0007669"/>
    <property type="project" value="InterPro"/>
</dbReference>
<keyword evidence="3" id="KW-0689">Ribosomal protein</keyword>
<dbReference type="InterPro" id="IPR027486">
    <property type="entry name" value="Ribosomal_uS10_dom"/>
</dbReference>
<dbReference type="Proteomes" id="UP000887567">
    <property type="component" value="Unplaced"/>
</dbReference>
<reference evidence="9" key="1">
    <citation type="submission" date="2022-11" db="UniProtKB">
        <authorList>
            <consortium name="EnsemblMetazoa"/>
        </authorList>
    </citation>
    <scope>IDENTIFICATION</scope>
</reference>
<dbReference type="GeneID" id="110244328"/>
<dbReference type="PRINTS" id="PR00971">
    <property type="entry name" value="RIBOSOMALS10"/>
</dbReference>
<dbReference type="SMART" id="SM01403">
    <property type="entry name" value="Ribosomal_S10"/>
    <property type="match status" value="1"/>
</dbReference>
<dbReference type="Pfam" id="PF00338">
    <property type="entry name" value="Ribosomal_S10"/>
    <property type="match status" value="1"/>
</dbReference>
<evidence type="ECO:0000256" key="4">
    <source>
        <dbReference type="ARBA" id="ARBA00023128"/>
    </source>
</evidence>
<evidence type="ECO:0000256" key="3">
    <source>
        <dbReference type="ARBA" id="ARBA00022980"/>
    </source>
</evidence>
<evidence type="ECO:0000313" key="9">
    <source>
        <dbReference type="EnsemblMetazoa" id="XP_020906191.1"/>
    </source>
</evidence>
<dbReference type="HAMAP" id="MF_00508">
    <property type="entry name" value="Ribosomal_uS10"/>
    <property type="match status" value="1"/>
</dbReference>
<dbReference type="PANTHER" id="PTHR13334">
    <property type="entry name" value="MITOCHONDRIAL 28S RIBOSOMAL PROTEIN S10"/>
    <property type="match status" value="1"/>
</dbReference>
<evidence type="ECO:0000256" key="2">
    <source>
        <dbReference type="ARBA" id="ARBA00007102"/>
    </source>
</evidence>
<evidence type="ECO:0000256" key="6">
    <source>
        <dbReference type="ARBA" id="ARBA00035261"/>
    </source>
</evidence>
<accession>A0A913XLV0</accession>